<keyword evidence="3" id="KW-1185">Reference proteome</keyword>
<comment type="caution">
    <text evidence="2">The sequence shown here is derived from an EMBL/GenBank/DDBJ whole genome shotgun (WGS) entry which is preliminary data.</text>
</comment>
<dbReference type="InterPro" id="IPR011990">
    <property type="entry name" value="TPR-like_helical_dom_sf"/>
</dbReference>
<evidence type="ECO:0000313" key="3">
    <source>
        <dbReference type="Proteomes" id="UP000242525"/>
    </source>
</evidence>
<keyword evidence="1" id="KW-0677">Repeat</keyword>
<dbReference type="STRING" id="1173061.A0A0J9X626"/>
<dbReference type="EMBL" id="CCBN010000003">
    <property type="protein sequence ID" value="CDO52594.1"/>
    <property type="molecule type" value="Genomic_DNA"/>
</dbReference>
<dbReference type="PANTHER" id="PTHR47939">
    <property type="entry name" value="MEMBRANE-ASSOCIATED SALT-INDUCIBLE PROTEIN-LIKE"/>
    <property type="match status" value="1"/>
</dbReference>
<sequence length="485" mass="54477">MSWCSRPSRLLILHRAKLIAHSGFGSVRGTHSRTRCLTPAETASAETLKELKALNETQEYERSLAVAGRLIENKNELTSLLTHEVLKTLGATRTYPEYPSVAIKLVQDLIDNGKQVPAQLFKSLATVMMHTTDQKLRQRLVDQFFSVQFGRRSMEVFSRVLLVLIQGNELDAAVKLFRKTLVGGGTVSPHCYEILIHQLLERNDITTAFELILTMNDNTKMTIYTRLWGHFLAKAAELQNYEMLRWLLDNCIIPGYVLPSDSVYYTLVEEGLRHNDKEMTLNAVKNLCHRGFDHDLSLITATAEIYAAHGETVKGIKVLLQIGEQANNIKLRDLPTVTAKLGADVKLVQDVADYLLRVVRAKRQHPNAITLATNLVLAGLIGAGNGQLAAEMMQEFKEHDILPDQETYQLLVRRAVQEGNPFAVEDAYYELVPTYMTPSTAISETLLLALMELGDVHRAREWQARFQGTAARPRAYVEALLSRAV</sequence>
<dbReference type="OrthoDB" id="4772757at2759"/>
<organism evidence="2 3">
    <name type="scientific">Geotrichum candidum</name>
    <name type="common">Oospora lactis</name>
    <name type="synonym">Dipodascus geotrichum</name>
    <dbReference type="NCBI Taxonomy" id="1173061"/>
    <lineage>
        <taxon>Eukaryota</taxon>
        <taxon>Fungi</taxon>
        <taxon>Dikarya</taxon>
        <taxon>Ascomycota</taxon>
        <taxon>Saccharomycotina</taxon>
        <taxon>Dipodascomycetes</taxon>
        <taxon>Dipodascales</taxon>
        <taxon>Dipodascaceae</taxon>
        <taxon>Geotrichum</taxon>
    </lineage>
</organism>
<evidence type="ECO:0000256" key="1">
    <source>
        <dbReference type="ARBA" id="ARBA00022737"/>
    </source>
</evidence>
<accession>A0A0J9X626</accession>
<reference evidence="2" key="1">
    <citation type="submission" date="2014-03" db="EMBL/GenBank/DDBJ databases">
        <authorList>
            <person name="Casaregola S."/>
        </authorList>
    </citation>
    <scope>NUCLEOTIDE SEQUENCE [LARGE SCALE GENOMIC DNA]</scope>
    <source>
        <strain evidence="2">CLIB 918</strain>
    </source>
</reference>
<dbReference type="AlphaFoldDB" id="A0A0J9X626"/>
<proteinExistence type="predicted"/>
<name>A0A0J9X626_GEOCN</name>
<evidence type="ECO:0000313" key="2">
    <source>
        <dbReference type="EMBL" id="CDO52594.1"/>
    </source>
</evidence>
<protein>
    <recommendedName>
        <fullName evidence="4">Pentacotripeptide-repeat region of PRORP domain-containing protein</fullName>
    </recommendedName>
</protein>
<dbReference type="InterPro" id="IPR050667">
    <property type="entry name" value="PPR-containing_protein"/>
</dbReference>
<dbReference type="Proteomes" id="UP000242525">
    <property type="component" value="Unassembled WGS sequence"/>
</dbReference>
<gene>
    <name evidence="2" type="ORF">BN980_GECA03s04322g</name>
</gene>
<dbReference type="Gene3D" id="1.25.40.10">
    <property type="entry name" value="Tetratricopeptide repeat domain"/>
    <property type="match status" value="2"/>
</dbReference>
<dbReference type="PANTHER" id="PTHR47939:SF13">
    <property type="entry name" value="OS03G0201400 PROTEIN"/>
    <property type="match status" value="1"/>
</dbReference>
<evidence type="ECO:0008006" key="4">
    <source>
        <dbReference type="Google" id="ProtNLM"/>
    </source>
</evidence>